<dbReference type="PANTHER" id="PTHR31373:SF17">
    <property type="entry name" value="OS06G0652100 PROTEIN"/>
    <property type="match status" value="1"/>
</dbReference>
<dbReference type="PIRSF" id="PIRSF015417">
    <property type="entry name" value="T31B5_30_vWA"/>
    <property type="match status" value="1"/>
</dbReference>
<sequence>MSQLGFSHFRISIKRTGLRNISGVLSLRCFFSCPSSAEINPSPFRLLGPPEISHSTVNATPGLVDTQDFFSDEKLLREKCYLRSRDPCFQFYEKRRKIKAVDSLVNYLENSWYHCPHTTLKLICLLRNTSYFRNLRREEFFVAAMWLHQYHPKTLACNVKTFAKFGCLKDLLEILRRIVNSGIPKHTYFMDSEGLERREGISRRIKKNMRSKILIRIKMRRKNMKVVKDKTKTKKETSTFLRMVKRNMMLKEDFEKRLKALKDRTNAEKMRKEKINMMVKKAIRRYNYDKNYRFLYDRISDLFAKLLKADLEHLNSGQTAKISLASKWCPSLYSSYDYSTLFCESVARRLFPYDSCPEYKGIDEAHYVYRVRNRLQKEVLVPLRKALELPEIYMSANQWNLLPYDRISSVAFKTYKRAFYKHDRERFLQYLQNVQCLEMPKTTAKDLLPHEILKLFQYANGHEVAELQWKRMLDAFSKNGKFVNCISTFNSNDWTDEFCCGFTLMTSELCASPWKGKVLKYSDNPEVVSIKGDDLQSRINFCRLNNVVSPKGDGNDTKPWGLLLLSFLDKILETAIDLNVRKQDMIKRVFMFEGKRPNCASSCHYESCCGDHDCGWRKNYEAMKEKFEVNGYVMPQITHWEWDMTCMSKFGLKYPEVISFEGGLTHIRGLFKTSFRFFVEGDGTLNLRAMMDSEICSADDPELLVHD</sequence>
<dbReference type="Pfam" id="PF25043">
    <property type="entry name" value="DUF7788"/>
    <property type="match status" value="1"/>
</dbReference>
<feature type="domain" description="DUF7788" evidence="2">
    <location>
        <begin position="495"/>
        <end position="685"/>
    </location>
</feature>
<dbReference type="InParanoid" id="A0A7N2R1Z9"/>
<reference evidence="3" key="2">
    <citation type="submission" date="2021-01" db="UniProtKB">
        <authorList>
            <consortium name="EnsemblPlants"/>
        </authorList>
    </citation>
    <scope>IDENTIFICATION</scope>
</reference>
<dbReference type="PANTHER" id="PTHR31373">
    <property type="entry name" value="OS06G0652100 PROTEIN"/>
    <property type="match status" value="1"/>
</dbReference>
<evidence type="ECO:0000313" key="4">
    <source>
        <dbReference type="Proteomes" id="UP000594261"/>
    </source>
</evidence>
<dbReference type="RefSeq" id="XP_030961181.1">
    <property type="nucleotide sequence ID" value="XM_031105321.1"/>
</dbReference>
<proteinExistence type="predicted"/>
<dbReference type="Proteomes" id="UP000594261">
    <property type="component" value="Chromosome 3"/>
</dbReference>
<dbReference type="InterPro" id="IPR011205">
    <property type="entry name" value="UCP015417_vWA"/>
</dbReference>
<keyword evidence="4" id="KW-1185">Reference proteome</keyword>
<dbReference type="AlphaFoldDB" id="A0A7N2R1Z9"/>
<dbReference type="InterPro" id="IPR056690">
    <property type="entry name" value="DUF7788"/>
</dbReference>
<protein>
    <submittedName>
        <fullName evidence="3">Uncharacterized protein</fullName>
    </submittedName>
</protein>
<organism evidence="3 4">
    <name type="scientific">Quercus lobata</name>
    <name type="common">Valley oak</name>
    <dbReference type="NCBI Taxonomy" id="97700"/>
    <lineage>
        <taxon>Eukaryota</taxon>
        <taxon>Viridiplantae</taxon>
        <taxon>Streptophyta</taxon>
        <taxon>Embryophyta</taxon>
        <taxon>Tracheophyta</taxon>
        <taxon>Spermatophyta</taxon>
        <taxon>Magnoliopsida</taxon>
        <taxon>eudicotyledons</taxon>
        <taxon>Gunneridae</taxon>
        <taxon>Pentapetalae</taxon>
        <taxon>rosids</taxon>
        <taxon>fabids</taxon>
        <taxon>Fagales</taxon>
        <taxon>Fagaceae</taxon>
        <taxon>Quercus</taxon>
    </lineage>
</organism>
<dbReference type="EnsemblPlants" id="QL03p068311:mrna">
    <property type="protein sequence ID" value="QL03p068311:mrna:CDS:2"/>
    <property type="gene ID" value="QL03p068311"/>
</dbReference>
<evidence type="ECO:0000259" key="1">
    <source>
        <dbReference type="Pfam" id="PF11443"/>
    </source>
</evidence>
<dbReference type="InterPro" id="IPR058580">
    <property type="entry name" value="DUF2828"/>
</dbReference>
<dbReference type="EMBL" id="LRBV02000003">
    <property type="status" value="NOT_ANNOTATED_CDS"/>
    <property type="molecule type" value="Genomic_DNA"/>
</dbReference>
<dbReference type="GeneID" id="115982657"/>
<dbReference type="Pfam" id="PF11443">
    <property type="entry name" value="DUF2828"/>
    <property type="match status" value="1"/>
</dbReference>
<reference evidence="3 4" key="1">
    <citation type="journal article" date="2016" name="G3 (Bethesda)">
        <title>First Draft Assembly and Annotation of the Genome of a California Endemic Oak Quercus lobata Nee (Fagaceae).</title>
        <authorList>
            <person name="Sork V.L."/>
            <person name="Fitz-Gibbon S.T."/>
            <person name="Puiu D."/>
            <person name="Crepeau M."/>
            <person name="Gugger P.F."/>
            <person name="Sherman R."/>
            <person name="Stevens K."/>
            <person name="Langley C.H."/>
            <person name="Pellegrini M."/>
            <person name="Salzberg S.L."/>
        </authorList>
    </citation>
    <scope>NUCLEOTIDE SEQUENCE [LARGE SCALE GENOMIC DNA]</scope>
    <source>
        <strain evidence="3 4">cv. SW786</strain>
    </source>
</reference>
<name>A0A7N2R1Z9_QUELO</name>
<dbReference type="KEGG" id="qlo:115982657"/>
<evidence type="ECO:0000259" key="2">
    <source>
        <dbReference type="Pfam" id="PF25043"/>
    </source>
</evidence>
<dbReference type="Gramene" id="QL03p068311:mrna">
    <property type="protein sequence ID" value="QL03p068311:mrna:CDS:2"/>
    <property type="gene ID" value="QL03p068311"/>
</dbReference>
<gene>
    <name evidence="3" type="primary">LOC115982657</name>
</gene>
<evidence type="ECO:0000313" key="3">
    <source>
        <dbReference type="EnsemblPlants" id="QL03p068311:mrna:CDS:2"/>
    </source>
</evidence>
<accession>A0A7N2R1Z9</accession>
<dbReference type="OrthoDB" id="1716605at2759"/>
<feature type="domain" description="DUF2828" evidence="1">
    <location>
        <begin position="80"/>
        <end position="481"/>
    </location>
</feature>